<dbReference type="InterPro" id="IPR006140">
    <property type="entry name" value="D-isomer_DH_NAD-bd"/>
</dbReference>
<evidence type="ECO:0000313" key="2">
    <source>
        <dbReference type="EMBL" id="SDI77735.1"/>
    </source>
</evidence>
<dbReference type="InterPro" id="IPR031629">
    <property type="entry name" value="DpaA_N"/>
</dbReference>
<dbReference type="RefSeq" id="WP_091940532.1">
    <property type="nucleotide sequence ID" value="NZ_FNCY01000029.1"/>
</dbReference>
<name>A0A1G8NC78_9RHOO</name>
<organism evidence="2 3">
    <name type="scientific">Propionivibrio dicarboxylicus</name>
    <dbReference type="NCBI Taxonomy" id="83767"/>
    <lineage>
        <taxon>Bacteria</taxon>
        <taxon>Pseudomonadati</taxon>
        <taxon>Pseudomonadota</taxon>
        <taxon>Betaproteobacteria</taxon>
        <taxon>Rhodocyclales</taxon>
        <taxon>Rhodocyclaceae</taxon>
        <taxon>Propionivibrio</taxon>
    </lineage>
</organism>
<accession>A0A1G8NC78</accession>
<evidence type="ECO:0000313" key="3">
    <source>
        <dbReference type="Proteomes" id="UP000198607"/>
    </source>
</evidence>
<dbReference type="Pfam" id="PF02826">
    <property type="entry name" value="2-Hacid_dh_C"/>
    <property type="match status" value="1"/>
</dbReference>
<dbReference type="SMART" id="SM00997">
    <property type="entry name" value="AdoHcyase_NAD"/>
    <property type="match status" value="1"/>
</dbReference>
<sequence length="290" mass="30430">MTGANRDHPATAPGEASTPSLLIIGGDRRNACLAAHFAAAGLAVCTLALDEKSVIPAWNDPVWQSFNAIVGPIPFSEDGKTLHAPLHAEKIAIADFLDALAETATLYAGTLPADSHPRCRTVDLTKNLALYDRNLVATAEGVLQTLLNQIEFTLAGSDILVAGYGKVGRIVAQRLNALDARVAVYSADPRERARIPASLRSTDLADLSVYRIVINTIPARVFDAGNLPTLDRSALLLDVSSFPGGVDSSFAAKTGLQLLRAPGLPGRKAPETVAAAMSEVILADIGPGRP</sequence>
<dbReference type="GO" id="GO:0051287">
    <property type="term" value="F:NAD binding"/>
    <property type="evidence" value="ECO:0007669"/>
    <property type="project" value="InterPro"/>
</dbReference>
<dbReference type="InterPro" id="IPR036291">
    <property type="entry name" value="NAD(P)-bd_dom_sf"/>
</dbReference>
<dbReference type="STRING" id="83767.SAMN05660652_04023"/>
<reference evidence="2 3" key="1">
    <citation type="submission" date="2016-10" db="EMBL/GenBank/DDBJ databases">
        <authorList>
            <person name="de Groot N.N."/>
        </authorList>
    </citation>
    <scope>NUCLEOTIDE SEQUENCE [LARGE SCALE GENOMIC DNA]</scope>
    <source>
        <strain evidence="2 3">DSM 5885</strain>
    </source>
</reference>
<dbReference type="OrthoDB" id="9781411at2"/>
<feature type="domain" description="S-adenosyl-L-homocysteine hydrolase NAD binding" evidence="1">
    <location>
        <begin position="134"/>
        <end position="255"/>
    </location>
</feature>
<dbReference type="EMBL" id="FNCY01000029">
    <property type="protein sequence ID" value="SDI77735.1"/>
    <property type="molecule type" value="Genomic_DNA"/>
</dbReference>
<protein>
    <submittedName>
        <fullName evidence="2">Dipicolinate synthase subunit A</fullName>
    </submittedName>
</protein>
<dbReference type="Pfam" id="PF16924">
    <property type="entry name" value="DpaA_N"/>
    <property type="match status" value="1"/>
</dbReference>
<dbReference type="SUPFAM" id="SSF51735">
    <property type="entry name" value="NAD(P)-binding Rossmann-fold domains"/>
    <property type="match status" value="1"/>
</dbReference>
<dbReference type="Gene3D" id="3.40.50.720">
    <property type="entry name" value="NAD(P)-binding Rossmann-like Domain"/>
    <property type="match status" value="1"/>
</dbReference>
<proteinExistence type="predicted"/>
<keyword evidence="3" id="KW-1185">Reference proteome</keyword>
<dbReference type="InterPro" id="IPR015878">
    <property type="entry name" value="Ado_hCys_hydrolase_NAD-bd"/>
</dbReference>
<dbReference type="AlphaFoldDB" id="A0A1G8NC78"/>
<dbReference type="Proteomes" id="UP000198607">
    <property type="component" value="Unassembled WGS sequence"/>
</dbReference>
<evidence type="ECO:0000259" key="1">
    <source>
        <dbReference type="SMART" id="SM00997"/>
    </source>
</evidence>
<gene>
    <name evidence="2" type="ORF">SAMN05660652_04023</name>
</gene>